<proteinExistence type="predicted"/>
<evidence type="ECO:0000313" key="2">
    <source>
        <dbReference type="EMBL" id="MQZ28922.1"/>
    </source>
</evidence>
<dbReference type="EMBL" id="VYTF01000031">
    <property type="protein sequence ID" value="MQZ28922.1"/>
    <property type="molecule type" value="Genomic_DNA"/>
</dbReference>
<comment type="caution">
    <text evidence="2">The sequence shown here is derived from an EMBL/GenBank/DDBJ whole genome shotgun (WGS) entry which is preliminary data.</text>
</comment>
<protein>
    <submittedName>
        <fullName evidence="2">Uncharacterized protein</fullName>
    </submittedName>
</protein>
<feature type="transmembrane region" description="Helical" evidence="1">
    <location>
        <begin position="12"/>
        <end position="37"/>
    </location>
</feature>
<evidence type="ECO:0000256" key="1">
    <source>
        <dbReference type="SAM" id="Phobius"/>
    </source>
</evidence>
<organism evidence="2">
    <name type="scientific">Acinetobacter baumannii</name>
    <dbReference type="NCBI Taxonomy" id="470"/>
    <lineage>
        <taxon>Bacteria</taxon>
        <taxon>Pseudomonadati</taxon>
        <taxon>Pseudomonadota</taxon>
        <taxon>Gammaproteobacteria</taxon>
        <taxon>Moraxellales</taxon>
        <taxon>Moraxellaceae</taxon>
        <taxon>Acinetobacter</taxon>
        <taxon>Acinetobacter calcoaceticus/baumannii complex</taxon>
    </lineage>
</organism>
<gene>
    <name evidence="2" type="ORF">F4T87_18195</name>
</gene>
<feature type="transmembrane region" description="Helical" evidence="1">
    <location>
        <begin position="49"/>
        <end position="71"/>
    </location>
</feature>
<name>A0A646LUB7_ACIBA</name>
<sequence length="90" mass="9849">MNNQKDSFSRVIFAGSALALIGAFTFGFIGFACGLIIKLLFNTEVNQYALISAFALIGFVLAIFVVIHTEITDYIKSKKSKAKINNSTHN</sequence>
<keyword evidence="1" id="KW-0812">Transmembrane</keyword>
<keyword evidence="1" id="KW-1133">Transmembrane helix</keyword>
<dbReference type="PROSITE" id="PS51257">
    <property type="entry name" value="PROKAR_LIPOPROTEIN"/>
    <property type="match status" value="1"/>
</dbReference>
<reference evidence="2" key="1">
    <citation type="submission" date="2019-09" db="EMBL/GenBank/DDBJ databases">
        <title>Distinct mechanisms of dissemination of NDM-1 metallo-beta-betalactamase in Acinetobacter species spp. in Argentina.</title>
        <authorList>
            <person name="Maria R.S."/>
            <person name="Adams M.D."/>
        </authorList>
    </citation>
    <scope>NUCLEOTIDE SEQUENCE</scope>
    <source>
        <strain evidence="2">AMA3</strain>
    </source>
</reference>
<dbReference type="AlphaFoldDB" id="A0A646LUB7"/>
<dbReference type="RefSeq" id="WP_001064642.1">
    <property type="nucleotide sequence ID" value="NZ_CAXNZP010000068.1"/>
</dbReference>
<keyword evidence="1" id="KW-0472">Membrane</keyword>
<accession>A0A646LUB7</accession>